<evidence type="ECO:0000256" key="3">
    <source>
        <dbReference type="ARBA" id="ARBA00022679"/>
    </source>
</evidence>
<sequence length="277" mass="32726">MDFDKAAQKLKEKGNTHFQRKEYLQAIKNYQEGFTYTNDSDPFFKTNIALCYIKMMKYEQAIQECKIAIKLSPKFVKAYYLLGDAYLHSMQYDDAEKAFLKAEVLAKELHNTSSSMLLSIYKGIDQSRARKYEKQEQERQHVVIEMKKFVEKLMNTHEKLVVLSDSEREEFNLKQFQLESFFDQSIHPTKELEVPEMLCCKITFTIMRDPVVTPSGVSYERSAILKHLKDNGLFDPVTRKPLTPEQLYPNLTLKEIIDDWIRKYPYTITEDHYYSID</sequence>
<gene>
    <name evidence="11" type="ORF">C9374_002565</name>
</gene>
<dbReference type="PROSITE" id="PS50005">
    <property type="entry name" value="TPR"/>
    <property type="match status" value="1"/>
</dbReference>
<dbReference type="SMART" id="SM00028">
    <property type="entry name" value="TPR"/>
    <property type="match status" value="3"/>
</dbReference>
<dbReference type="InterPro" id="IPR045202">
    <property type="entry name" value="CHIP_RING-Ubox"/>
</dbReference>
<evidence type="ECO:0000256" key="2">
    <source>
        <dbReference type="ARBA" id="ARBA00012483"/>
    </source>
</evidence>
<dbReference type="GeneID" id="68095021"/>
<evidence type="ECO:0000313" key="11">
    <source>
        <dbReference type="EMBL" id="KAG2386119.1"/>
    </source>
</evidence>
<comment type="catalytic activity">
    <reaction evidence="1">
        <text>S-ubiquitinyl-[E2 ubiquitin-conjugating enzyme]-L-cysteine + [acceptor protein]-L-lysine = [E2 ubiquitin-conjugating enzyme]-L-cysteine + N(6)-ubiquitinyl-[acceptor protein]-L-lysine.</text>
        <dbReference type="EC" id="2.3.2.27"/>
    </reaction>
</comment>
<dbReference type="EMBL" id="PYSW02000016">
    <property type="protein sequence ID" value="KAG2386119.1"/>
    <property type="molecule type" value="Genomic_DNA"/>
</dbReference>
<evidence type="ECO:0000256" key="8">
    <source>
        <dbReference type="ARBA" id="ARBA00044543"/>
    </source>
</evidence>
<feature type="repeat" description="TPR" evidence="9">
    <location>
        <begin position="76"/>
        <end position="109"/>
    </location>
</feature>
<dbReference type="CDD" id="cd16654">
    <property type="entry name" value="RING-Ubox_CHIP"/>
    <property type="match status" value="1"/>
</dbReference>
<dbReference type="Gene3D" id="1.25.40.10">
    <property type="entry name" value="Tetratricopeptide repeat domain"/>
    <property type="match status" value="1"/>
</dbReference>
<reference evidence="11 12" key="1">
    <citation type="journal article" date="2018" name="BMC Genomics">
        <title>The genome of Naegleria lovaniensis, the basis for a comparative approach to unravel pathogenicity factors of the human pathogenic amoeba N. fowleri.</title>
        <authorList>
            <person name="Liechti N."/>
            <person name="Schurch N."/>
            <person name="Bruggmann R."/>
            <person name="Wittwer M."/>
        </authorList>
    </citation>
    <scope>NUCLEOTIDE SEQUENCE [LARGE SCALE GENOMIC DNA]</scope>
    <source>
        <strain evidence="11 12">ATCC 30569</strain>
    </source>
</reference>
<dbReference type="InterPro" id="IPR013083">
    <property type="entry name" value="Znf_RING/FYVE/PHD"/>
</dbReference>
<evidence type="ECO:0000313" key="12">
    <source>
        <dbReference type="Proteomes" id="UP000816034"/>
    </source>
</evidence>
<dbReference type="GO" id="GO:0051087">
    <property type="term" value="F:protein-folding chaperone binding"/>
    <property type="evidence" value="ECO:0007669"/>
    <property type="project" value="TreeGrafter"/>
</dbReference>
<feature type="domain" description="U-box" evidence="10">
    <location>
        <begin position="193"/>
        <end position="267"/>
    </location>
</feature>
<dbReference type="Pfam" id="PF04564">
    <property type="entry name" value="U-box"/>
    <property type="match status" value="1"/>
</dbReference>
<dbReference type="InterPro" id="IPR011990">
    <property type="entry name" value="TPR-like_helical_dom_sf"/>
</dbReference>
<dbReference type="GO" id="GO:0000209">
    <property type="term" value="P:protein polyubiquitination"/>
    <property type="evidence" value="ECO:0007669"/>
    <property type="project" value="TreeGrafter"/>
</dbReference>
<dbReference type="Proteomes" id="UP000816034">
    <property type="component" value="Unassembled WGS sequence"/>
</dbReference>
<evidence type="ECO:0000256" key="5">
    <source>
        <dbReference type="ARBA" id="ARBA00022786"/>
    </source>
</evidence>
<comment type="caution">
    <text evidence="11">The sequence shown here is derived from an EMBL/GenBank/DDBJ whole genome shotgun (WGS) entry which is preliminary data.</text>
</comment>
<dbReference type="SUPFAM" id="SSF48452">
    <property type="entry name" value="TPR-like"/>
    <property type="match status" value="1"/>
</dbReference>
<keyword evidence="12" id="KW-1185">Reference proteome</keyword>
<dbReference type="InterPro" id="IPR003613">
    <property type="entry name" value="Ubox_domain"/>
</dbReference>
<evidence type="ECO:0000256" key="7">
    <source>
        <dbReference type="ARBA" id="ARBA00044534"/>
    </source>
</evidence>
<dbReference type="Gene3D" id="3.30.40.10">
    <property type="entry name" value="Zinc/RING finger domain, C3HC4 (zinc finger)"/>
    <property type="match status" value="1"/>
</dbReference>
<keyword evidence="4" id="KW-0677">Repeat</keyword>
<dbReference type="EC" id="2.3.2.27" evidence="2"/>
<dbReference type="Pfam" id="PF13414">
    <property type="entry name" value="TPR_11"/>
    <property type="match status" value="1"/>
</dbReference>
<evidence type="ECO:0000256" key="6">
    <source>
        <dbReference type="ARBA" id="ARBA00022803"/>
    </source>
</evidence>
<dbReference type="GO" id="GO:0043161">
    <property type="term" value="P:proteasome-mediated ubiquitin-dependent protein catabolic process"/>
    <property type="evidence" value="ECO:0007669"/>
    <property type="project" value="TreeGrafter"/>
</dbReference>
<evidence type="ECO:0000256" key="1">
    <source>
        <dbReference type="ARBA" id="ARBA00000900"/>
    </source>
</evidence>
<dbReference type="GO" id="GO:0006515">
    <property type="term" value="P:protein quality control for misfolded or incompletely synthesized proteins"/>
    <property type="evidence" value="ECO:0007669"/>
    <property type="project" value="TreeGrafter"/>
</dbReference>
<dbReference type="GO" id="GO:0005737">
    <property type="term" value="C:cytoplasm"/>
    <property type="evidence" value="ECO:0007669"/>
    <property type="project" value="TreeGrafter"/>
</dbReference>
<dbReference type="PANTHER" id="PTHR46803:SF2">
    <property type="entry name" value="E3 UBIQUITIN-PROTEIN LIGASE CHIP"/>
    <property type="match status" value="1"/>
</dbReference>
<dbReference type="AlphaFoldDB" id="A0AA88GUS8"/>
<keyword evidence="3" id="KW-0808">Transferase</keyword>
<dbReference type="PROSITE" id="PS51698">
    <property type="entry name" value="U_BOX"/>
    <property type="match status" value="1"/>
</dbReference>
<evidence type="ECO:0000259" key="10">
    <source>
        <dbReference type="PROSITE" id="PS51698"/>
    </source>
</evidence>
<evidence type="ECO:0000256" key="4">
    <source>
        <dbReference type="ARBA" id="ARBA00022737"/>
    </source>
</evidence>
<dbReference type="SMART" id="SM00504">
    <property type="entry name" value="Ubox"/>
    <property type="match status" value="1"/>
</dbReference>
<dbReference type="InterPro" id="IPR019734">
    <property type="entry name" value="TPR_rpt"/>
</dbReference>
<protein>
    <recommendedName>
        <fullName evidence="7">E3 ubiquitin-protein ligase CHIP</fullName>
        <ecNumber evidence="2">2.3.2.27</ecNumber>
    </recommendedName>
    <alternativeName>
        <fullName evidence="8">RING-type E3 ubiquitin transferase CHIP</fullName>
    </alternativeName>
</protein>
<accession>A0AA88GUS8</accession>
<keyword evidence="6 9" id="KW-0802">TPR repeat</keyword>
<dbReference type="SUPFAM" id="SSF57850">
    <property type="entry name" value="RING/U-box"/>
    <property type="match status" value="1"/>
</dbReference>
<keyword evidence="5" id="KW-0833">Ubl conjugation pathway</keyword>
<dbReference type="GO" id="GO:0061630">
    <property type="term" value="F:ubiquitin protein ligase activity"/>
    <property type="evidence" value="ECO:0007669"/>
    <property type="project" value="UniProtKB-EC"/>
</dbReference>
<name>A0AA88GUS8_NAELO</name>
<dbReference type="RefSeq" id="XP_044550112.1">
    <property type="nucleotide sequence ID" value="XM_044691997.1"/>
</dbReference>
<dbReference type="GO" id="GO:0045862">
    <property type="term" value="P:positive regulation of proteolysis"/>
    <property type="evidence" value="ECO:0007669"/>
    <property type="project" value="TreeGrafter"/>
</dbReference>
<dbReference type="PANTHER" id="PTHR46803">
    <property type="entry name" value="E3 UBIQUITIN-PROTEIN LIGASE CHIP"/>
    <property type="match status" value="1"/>
</dbReference>
<dbReference type="GO" id="GO:0071218">
    <property type="term" value="P:cellular response to misfolded protein"/>
    <property type="evidence" value="ECO:0007669"/>
    <property type="project" value="TreeGrafter"/>
</dbReference>
<organism evidence="11 12">
    <name type="scientific">Naegleria lovaniensis</name>
    <name type="common">Amoeba</name>
    <dbReference type="NCBI Taxonomy" id="51637"/>
    <lineage>
        <taxon>Eukaryota</taxon>
        <taxon>Discoba</taxon>
        <taxon>Heterolobosea</taxon>
        <taxon>Tetramitia</taxon>
        <taxon>Eutetramitia</taxon>
        <taxon>Vahlkampfiidae</taxon>
        <taxon>Naegleria</taxon>
    </lineage>
</organism>
<proteinExistence type="predicted"/>
<evidence type="ECO:0000256" key="9">
    <source>
        <dbReference type="PROSITE-ProRule" id="PRU00339"/>
    </source>
</evidence>